<dbReference type="Pfam" id="PF07731">
    <property type="entry name" value="Cu-oxidase_2"/>
    <property type="match status" value="1"/>
</dbReference>
<dbReference type="GeneID" id="117210261"/>
<reference evidence="10 11" key="1">
    <citation type="submission" date="2025-04" db="UniProtKB">
        <authorList>
            <consortium name="RefSeq"/>
        </authorList>
    </citation>
    <scope>IDENTIFICATION</scope>
    <source>
        <tissue evidence="10 11">Muscle</tissue>
    </source>
</reference>
<keyword evidence="2" id="KW-0479">Metal-binding</keyword>
<feature type="region of interest" description="Disordered" evidence="5">
    <location>
        <begin position="471"/>
        <end position="492"/>
    </location>
</feature>
<evidence type="ECO:0000259" key="7">
    <source>
        <dbReference type="Pfam" id="PF07731"/>
    </source>
</evidence>
<dbReference type="Proteomes" id="UP000515164">
    <property type="component" value="Unplaced"/>
</dbReference>
<dbReference type="Pfam" id="PF07732">
    <property type="entry name" value="Cu-oxidase_3"/>
    <property type="match status" value="1"/>
</dbReference>
<dbReference type="InterPro" id="IPR001117">
    <property type="entry name" value="Cu-oxidase_2nd"/>
</dbReference>
<dbReference type="PANTHER" id="PTHR11709">
    <property type="entry name" value="MULTI-COPPER OXIDASE"/>
    <property type="match status" value="1"/>
</dbReference>
<dbReference type="RefSeq" id="XP_033308979.1">
    <property type="nucleotide sequence ID" value="XM_033453088.1"/>
</dbReference>
<sequence>MRASTSADLPMMLATYGLRFLVVVFTIAAAATFLHVNNYRPKQIFLSCDRPCHHLDWPMICRLKLTLEVFQSLSKSCGDCPQNETACLSDHCVSADGQRRGILTANRQLPGPIIQVCENDILVVDVINRIPGKTAAMHWRGQTQIETPHMDGAPLVTQCPIPSYTTFQYKFRASSAGTHLWHAHAGADVTNGIFGALIVKQADIKDPHRALYDIDDSNHVVLVSQWQHSTEITFTDGHAKPAILLVNGRGRQPNGPNVPLTRFTVIPGRRHRFRVANAGGAGSCPITISVDAHPLLLIALDGQPVEPRQIASITLAKGERADFVLKANKRVASYWMNVYTSKECAISPINGAAILEYKGSSTKDPLPVAEAIEQSEVEEVGVAMTTNPAAKCENPESLCVTELHALRKIPAALGKPKTDVTIRLPINYKLQTNDIVGNSGVEMRVLNVNNATFTYPSSPLLTQGADVSEETMCSSTPDEDDARVENNETASLSSRRCRRSDATASDVCECVHVRYIPLGATVEIILLDQGGLDDLVYHLHGYTFYVVGARKFGRSVSLQELKSLDDRGQLLSRNLDCTVAKDTVVVPKFGAVALRFKADNPGYWMLRDEHAAEWTRGLDVILQVGHTSDMVPAPEDFPKCGSFVGPDYFLI</sequence>
<evidence type="ECO:0000259" key="6">
    <source>
        <dbReference type="Pfam" id="PF00394"/>
    </source>
</evidence>
<gene>
    <name evidence="10 11" type="primary">LOC117210261</name>
</gene>
<evidence type="ECO:0000256" key="3">
    <source>
        <dbReference type="ARBA" id="ARBA00023002"/>
    </source>
</evidence>
<dbReference type="SUPFAM" id="SSF49503">
    <property type="entry name" value="Cupredoxins"/>
    <property type="match status" value="3"/>
</dbReference>
<dbReference type="CDD" id="cd13905">
    <property type="entry name" value="CuRO_3_tcLLC2_insect_like"/>
    <property type="match status" value="1"/>
</dbReference>
<evidence type="ECO:0000313" key="9">
    <source>
        <dbReference type="Proteomes" id="UP000515164"/>
    </source>
</evidence>
<feature type="domain" description="Plastocyanin-like" evidence="8">
    <location>
        <begin position="94"/>
        <end position="201"/>
    </location>
</feature>
<dbReference type="KEGG" id="bbif:117210261"/>
<dbReference type="AlphaFoldDB" id="A0A6P8MHV1"/>
<keyword evidence="9" id="KW-1185">Reference proteome</keyword>
<dbReference type="InterPro" id="IPR011706">
    <property type="entry name" value="Cu-oxidase_C"/>
</dbReference>
<evidence type="ECO:0000259" key="8">
    <source>
        <dbReference type="Pfam" id="PF07732"/>
    </source>
</evidence>
<proteinExistence type="inferred from homology"/>
<dbReference type="CDD" id="cd13858">
    <property type="entry name" value="CuRO_1_tcLCC2_insect_like"/>
    <property type="match status" value="1"/>
</dbReference>
<evidence type="ECO:0000256" key="5">
    <source>
        <dbReference type="SAM" id="MobiDB-lite"/>
    </source>
</evidence>
<dbReference type="FunFam" id="2.60.40.420:FF:000045">
    <property type="entry name" value="Laccase 2"/>
    <property type="match status" value="1"/>
</dbReference>
<evidence type="ECO:0000313" key="11">
    <source>
        <dbReference type="RefSeq" id="XP_033308979.1"/>
    </source>
</evidence>
<name>A0A6P8MHV1_9HYME</name>
<dbReference type="InterPro" id="IPR008972">
    <property type="entry name" value="Cupredoxin"/>
</dbReference>
<dbReference type="InterPro" id="IPR045087">
    <property type="entry name" value="Cu-oxidase_fam"/>
</dbReference>
<comment type="similarity">
    <text evidence="1">Belongs to the multicopper oxidase family.</text>
</comment>
<feature type="domain" description="Plastocyanin-like" evidence="7">
    <location>
        <begin position="503"/>
        <end position="607"/>
    </location>
</feature>
<dbReference type="InterPro" id="IPR011707">
    <property type="entry name" value="Cu-oxidase-like_N"/>
</dbReference>
<dbReference type="GO" id="GO:0006826">
    <property type="term" value="P:iron ion transport"/>
    <property type="evidence" value="ECO:0007669"/>
    <property type="project" value="TreeGrafter"/>
</dbReference>
<dbReference type="RefSeq" id="XP_033308978.1">
    <property type="nucleotide sequence ID" value="XM_033453087.1"/>
</dbReference>
<dbReference type="GO" id="GO:0016491">
    <property type="term" value="F:oxidoreductase activity"/>
    <property type="evidence" value="ECO:0007669"/>
    <property type="project" value="UniProtKB-KW"/>
</dbReference>
<evidence type="ECO:0000256" key="2">
    <source>
        <dbReference type="ARBA" id="ARBA00022723"/>
    </source>
</evidence>
<dbReference type="PANTHER" id="PTHR11709:SF394">
    <property type="entry name" value="FI03373P-RELATED"/>
    <property type="match status" value="1"/>
</dbReference>
<dbReference type="Gene3D" id="2.60.40.420">
    <property type="entry name" value="Cupredoxins - blue copper proteins"/>
    <property type="match status" value="3"/>
</dbReference>
<feature type="domain" description="Plastocyanin-like" evidence="6">
    <location>
        <begin position="238"/>
        <end position="360"/>
    </location>
</feature>
<dbReference type="GO" id="GO:0005886">
    <property type="term" value="C:plasma membrane"/>
    <property type="evidence" value="ECO:0007669"/>
    <property type="project" value="TreeGrafter"/>
</dbReference>
<dbReference type="GO" id="GO:0005507">
    <property type="term" value="F:copper ion binding"/>
    <property type="evidence" value="ECO:0007669"/>
    <property type="project" value="InterPro"/>
</dbReference>
<keyword evidence="4" id="KW-0186">Copper</keyword>
<dbReference type="Pfam" id="PF00394">
    <property type="entry name" value="Cu-oxidase"/>
    <property type="match status" value="1"/>
</dbReference>
<evidence type="ECO:0000256" key="1">
    <source>
        <dbReference type="ARBA" id="ARBA00010609"/>
    </source>
</evidence>
<organism evidence="9 11">
    <name type="scientific">Bombus bifarius</name>
    <dbReference type="NCBI Taxonomy" id="103933"/>
    <lineage>
        <taxon>Eukaryota</taxon>
        <taxon>Metazoa</taxon>
        <taxon>Ecdysozoa</taxon>
        <taxon>Arthropoda</taxon>
        <taxon>Hexapoda</taxon>
        <taxon>Insecta</taxon>
        <taxon>Pterygota</taxon>
        <taxon>Neoptera</taxon>
        <taxon>Endopterygota</taxon>
        <taxon>Hymenoptera</taxon>
        <taxon>Apocrita</taxon>
        <taxon>Aculeata</taxon>
        <taxon>Apoidea</taxon>
        <taxon>Anthophila</taxon>
        <taxon>Apidae</taxon>
        <taxon>Bombus</taxon>
        <taxon>Pyrobombus</taxon>
    </lineage>
</organism>
<accession>A0A6P8MHV1</accession>
<evidence type="ECO:0000313" key="10">
    <source>
        <dbReference type="RefSeq" id="XP_033308978.1"/>
    </source>
</evidence>
<keyword evidence="3" id="KW-0560">Oxidoreductase</keyword>
<protein>
    <submittedName>
        <fullName evidence="10 11">Laccase-4-like isoform X1</fullName>
    </submittedName>
</protein>
<evidence type="ECO:0000256" key="4">
    <source>
        <dbReference type="ARBA" id="ARBA00023008"/>
    </source>
</evidence>
<dbReference type="CDD" id="cd13884">
    <property type="entry name" value="CuRO_2_tcLCC_insect_like"/>
    <property type="match status" value="1"/>
</dbReference>